<reference evidence="1 2" key="1">
    <citation type="journal article" date="2021" name="Commun. Biol.">
        <title>The genome of Shorea leprosula (Dipterocarpaceae) highlights the ecological relevance of drought in aseasonal tropical rainforests.</title>
        <authorList>
            <person name="Ng K.K.S."/>
            <person name="Kobayashi M.J."/>
            <person name="Fawcett J.A."/>
            <person name="Hatakeyama M."/>
            <person name="Paape T."/>
            <person name="Ng C.H."/>
            <person name="Ang C.C."/>
            <person name="Tnah L.H."/>
            <person name="Lee C.T."/>
            <person name="Nishiyama T."/>
            <person name="Sese J."/>
            <person name="O'Brien M.J."/>
            <person name="Copetti D."/>
            <person name="Mohd Noor M.I."/>
            <person name="Ong R.C."/>
            <person name="Putra M."/>
            <person name="Sireger I.Z."/>
            <person name="Indrioko S."/>
            <person name="Kosugi Y."/>
            <person name="Izuno A."/>
            <person name="Isagi Y."/>
            <person name="Lee S.L."/>
            <person name="Shimizu K.K."/>
        </authorList>
    </citation>
    <scope>NUCLEOTIDE SEQUENCE [LARGE SCALE GENOMIC DNA]</scope>
    <source>
        <strain evidence="1">214</strain>
    </source>
</reference>
<comment type="caution">
    <text evidence="1">The sequence shown here is derived from an EMBL/GenBank/DDBJ whole genome shotgun (WGS) entry which is preliminary data.</text>
</comment>
<gene>
    <name evidence="1" type="ORF">SLEP1_g51630</name>
</gene>
<dbReference type="Proteomes" id="UP001054252">
    <property type="component" value="Unassembled WGS sequence"/>
</dbReference>
<name>A0AAV5M3Z5_9ROSI</name>
<protein>
    <recommendedName>
        <fullName evidence="3">RNase H type-1 domain-containing protein</fullName>
    </recommendedName>
</protein>
<sequence>MALDFALRTGREFGHRNVIIESDCLKAVRVAVPNDDCYLPFGAIAEEIRAKKFHLLCVFPACKA</sequence>
<dbReference type="EMBL" id="BPVZ01000181">
    <property type="protein sequence ID" value="GKV44446.1"/>
    <property type="molecule type" value="Genomic_DNA"/>
</dbReference>
<accession>A0AAV5M3Z5</accession>
<dbReference type="AlphaFoldDB" id="A0AAV5M3Z5"/>
<evidence type="ECO:0000313" key="2">
    <source>
        <dbReference type="Proteomes" id="UP001054252"/>
    </source>
</evidence>
<organism evidence="1 2">
    <name type="scientific">Rubroshorea leprosula</name>
    <dbReference type="NCBI Taxonomy" id="152421"/>
    <lineage>
        <taxon>Eukaryota</taxon>
        <taxon>Viridiplantae</taxon>
        <taxon>Streptophyta</taxon>
        <taxon>Embryophyta</taxon>
        <taxon>Tracheophyta</taxon>
        <taxon>Spermatophyta</taxon>
        <taxon>Magnoliopsida</taxon>
        <taxon>eudicotyledons</taxon>
        <taxon>Gunneridae</taxon>
        <taxon>Pentapetalae</taxon>
        <taxon>rosids</taxon>
        <taxon>malvids</taxon>
        <taxon>Malvales</taxon>
        <taxon>Dipterocarpaceae</taxon>
        <taxon>Rubroshorea</taxon>
    </lineage>
</organism>
<proteinExistence type="predicted"/>
<evidence type="ECO:0008006" key="3">
    <source>
        <dbReference type="Google" id="ProtNLM"/>
    </source>
</evidence>
<evidence type="ECO:0000313" key="1">
    <source>
        <dbReference type="EMBL" id="GKV44446.1"/>
    </source>
</evidence>
<keyword evidence="2" id="KW-1185">Reference proteome</keyword>